<gene>
    <name evidence="1" type="ORF">INT45_007370</name>
</gene>
<accession>A0A8H7VDR0</accession>
<dbReference type="EMBL" id="JAEPRB010000548">
    <property type="protein sequence ID" value="KAG2215077.1"/>
    <property type="molecule type" value="Genomic_DNA"/>
</dbReference>
<sequence length="313" mass="35061">MNTNQANINNDNRTESELEASVVLSNMFQRTISFQGEDTKMTEIRDKEVTSTANADVVKPFCSTSQQVTSKAFGKIAKRPNGSGVKKPTKQRNSGRYEKYSDAQIALAVEGVKIYGMSVVKAAARGSIRTTTLRDALWRYKTHGKTSPSKKGRKAKSSFTEETVSFILNQVDQNPHVSIEDIYFAFVDDRTMAIPAVSSLQKWLCKNGRITFQQVQGYPPLPSEKEEEEYIHTLWQMLDAGEVDVRKNCIFIGEGSYAYNLRRIYPETGPTTSSTEQDQGVVAEMNLLVAFGTTGIVEQSIRCLKGQLRIKLW</sequence>
<protein>
    <submittedName>
        <fullName evidence="1">Uncharacterized protein</fullName>
    </submittedName>
</protein>
<dbReference type="AlphaFoldDB" id="A0A8H7VDR0"/>
<dbReference type="Proteomes" id="UP000646827">
    <property type="component" value="Unassembled WGS sequence"/>
</dbReference>
<organism evidence="1 2">
    <name type="scientific">Circinella minor</name>
    <dbReference type="NCBI Taxonomy" id="1195481"/>
    <lineage>
        <taxon>Eukaryota</taxon>
        <taxon>Fungi</taxon>
        <taxon>Fungi incertae sedis</taxon>
        <taxon>Mucoromycota</taxon>
        <taxon>Mucoromycotina</taxon>
        <taxon>Mucoromycetes</taxon>
        <taxon>Mucorales</taxon>
        <taxon>Lichtheimiaceae</taxon>
        <taxon>Circinella</taxon>
    </lineage>
</organism>
<evidence type="ECO:0000313" key="1">
    <source>
        <dbReference type="EMBL" id="KAG2215077.1"/>
    </source>
</evidence>
<name>A0A8H7VDR0_9FUNG</name>
<reference evidence="1 2" key="1">
    <citation type="submission" date="2020-12" db="EMBL/GenBank/DDBJ databases">
        <title>Metabolic potential, ecology and presence of endohyphal bacteria is reflected in genomic diversity of Mucoromycotina.</title>
        <authorList>
            <person name="Muszewska A."/>
            <person name="Okrasinska A."/>
            <person name="Steczkiewicz K."/>
            <person name="Drgas O."/>
            <person name="Orlowska M."/>
            <person name="Perlinska-Lenart U."/>
            <person name="Aleksandrzak-Piekarczyk T."/>
            <person name="Szatraj K."/>
            <person name="Zielenkiewicz U."/>
            <person name="Pilsyk S."/>
            <person name="Malc E."/>
            <person name="Mieczkowski P."/>
            <person name="Kruszewska J.S."/>
            <person name="Biernat P."/>
            <person name="Pawlowska J."/>
        </authorList>
    </citation>
    <scope>NUCLEOTIDE SEQUENCE [LARGE SCALE GENOMIC DNA]</scope>
    <source>
        <strain evidence="1 2">CBS 142.35</strain>
    </source>
</reference>
<proteinExistence type="predicted"/>
<dbReference type="OrthoDB" id="2208736at2759"/>
<dbReference type="SUPFAM" id="SSF46689">
    <property type="entry name" value="Homeodomain-like"/>
    <property type="match status" value="1"/>
</dbReference>
<dbReference type="InterPro" id="IPR009057">
    <property type="entry name" value="Homeodomain-like_sf"/>
</dbReference>
<evidence type="ECO:0000313" key="2">
    <source>
        <dbReference type="Proteomes" id="UP000646827"/>
    </source>
</evidence>
<keyword evidence="2" id="KW-1185">Reference proteome</keyword>
<comment type="caution">
    <text evidence="1">The sequence shown here is derived from an EMBL/GenBank/DDBJ whole genome shotgun (WGS) entry which is preliminary data.</text>
</comment>